<dbReference type="GO" id="GO:0005737">
    <property type="term" value="C:cytoplasm"/>
    <property type="evidence" value="ECO:0007669"/>
    <property type="project" value="TreeGrafter"/>
</dbReference>
<comment type="similarity">
    <text evidence="1">Belongs to the PIH1 family.</text>
</comment>
<feature type="compositionally biased region" description="Low complexity" evidence="2">
    <location>
        <begin position="25"/>
        <end position="40"/>
    </location>
</feature>
<dbReference type="InterPro" id="IPR050734">
    <property type="entry name" value="PIH1/Kintoun_subfamily"/>
</dbReference>
<dbReference type="AlphaFoldDB" id="A0AAD8YKL3"/>
<feature type="region of interest" description="Disordered" evidence="2">
    <location>
        <begin position="165"/>
        <end position="206"/>
    </location>
</feature>
<evidence type="ECO:0000256" key="2">
    <source>
        <dbReference type="SAM" id="MobiDB-lite"/>
    </source>
</evidence>
<name>A0AAD8YKL3_9STRA</name>
<protein>
    <submittedName>
        <fullName evidence="4">Protein kintoun</fullName>
    </submittedName>
</protein>
<reference evidence="4" key="1">
    <citation type="submission" date="2023-06" db="EMBL/GenBank/DDBJ databases">
        <title>Survivors Of The Sea: Transcriptome response of Skeletonema marinoi to long-term dormancy.</title>
        <authorList>
            <person name="Pinder M.I.M."/>
            <person name="Kourtchenko O."/>
            <person name="Robertson E.K."/>
            <person name="Larsson T."/>
            <person name="Maumus F."/>
            <person name="Osuna-Cruz C.M."/>
            <person name="Vancaester E."/>
            <person name="Stenow R."/>
            <person name="Vandepoele K."/>
            <person name="Ploug H."/>
            <person name="Bruchert V."/>
            <person name="Godhe A."/>
            <person name="Topel M."/>
        </authorList>
    </citation>
    <scope>NUCLEOTIDE SEQUENCE</scope>
    <source>
        <strain evidence="4">R05AC</strain>
    </source>
</reference>
<evidence type="ECO:0000259" key="3">
    <source>
        <dbReference type="Pfam" id="PF08190"/>
    </source>
</evidence>
<dbReference type="Pfam" id="PF08190">
    <property type="entry name" value="PIH1"/>
    <property type="match status" value="1"/>
</dbReference>
<gene>
    <name evidence="4" type="ORF">QTG54_002336</name>
</gene>
<evidence type="ECO:0000313" key="5">
    <source>
        <dbReference type="Proteomes" id="UP001224775"/>
    </source>
</evidence>
<keyword evidence="5" id="KW-1185">Reference proteome</keyword>
<dbReference type="EMBL" id="JATAAI010000003">
    <property type="protein sequence ID" value="KAK1746992.1"/>
    <property type="molecule type" value="Genomic_DNA"/>
</dbReference>
<evidence type="ECO:0000256" key="1">
    <source>
        <dbReference type="ARBA" id="ARBA00008511"/>
    </source>
</evidence>
<feature type="compositionally biased region" description="Polar residues" evidence="2">
    <location>
        <begin position="192"/>
        <end position="206"/>
    </location>
</feature>
<feature type="region of interest" description="Disordered" evidence="2">
    <location>
        <begin position="413"/>
        <end position="458"/>
    </location>
</feature>
<feature type="domain" description="PIH1 N-terminal" evidence="3">
    <location>
        <begin position="250"/>
        <end position="395"/>
    </location>
</feature>
<proteinExistence type="inferred from homology"/>
<dbReference type="PANTHER" id="PTHR22997:SF0">
    <property type="entry name" value="PIH1 DOMAIN-CONTAINING PROTEIN 1"/>
    <property type="match status" value="1"/>
</dbReference>
<sequence>MAENADTAAPPPRRGKFLSGPPPAATAAASTTTASTAAPAKQTRGKFLNSTTTTTTSSTTLTSTNSTNTSTIISNETSLTTLKQQIHQAKIVASTRRRAISSSRNEVFQDLEQAETIVLALLQCASEVRSNGVGYLAGVTKLHELLAPHASLVKSYRNHTSAAAAANNSNINNNTNGAEAGSSDETTNNTNGQPTQQSSELASFNPNSSEIVKMATSNMYAARVEKRLAFDAAFKSEEFRRLMADYVDSLSDPSNREEQEAYITHLEANKELPPGKSLIRPNAGFVVKCSLVREDTTLDASSSSSSSSSQSQARWSVPYAIGPVRMEHDKSNNLVPTFDVCFHPLSLQYAHARKEFCDMVIGISQSAVVEAYSKASGEDVKIDSYAILKNVRYKNGAPKALIVGSYDQSLPDGVKEDLSVQPDDSSDFAETEKAADATAYTRSSADEELKKHTDKEAESTDSIIIPKYKIVEQGMLELTNHHDSSRRPKQLIVNVHLDKIASATEIDLLVSETKVEVGAKLKTLIT</sequence>
<feature type="compositionally biased region" description="Low complexity" evidence="2">
    <location>
        <begin position="165"/>
        <end position="191"/>
    </location>
</feature>
<feature type="compositionally biased region" description="Basic and acidic residues" evidence="2">
    <location>
        <begin position="444"/>
        <end position="458"/>
    </location>
</feature>
<dbReference type="PANTHER" id="PTHR22997">
    <property type="entry name" value="PIH1 DOMAIN-CONTAINING PROTEIN 1"/>
    <property type="match status" value="1"/>
</dbReference>
<feature type="compositionally biased region" description="Low complexity" evidence="2">
    <location>
        <begin position="48"/>
        <end position="68"/>
    </location>
</feature>
<organism evidence="4 5">
    <name type="scientific">Skeletonema marinoi</name>
    <dbReference type="NCBI Taxonomy" id="267567"/>
    <lineage>
        <taxon>Eukaryota</taxon>
        <taxon>Sar</taxon>
        <taxon>Stramenopiles</taxon>
        <taxon>Ochrophyta</taxon>
        <taxon>Bacillariophyta</taxon>
        <taxon>Coscinodiscophyceae</taxon>
        <taxon>Thalassiosirophycidae</taxon>
        <taxon>Thalassiosirales</taxon>
        <taxon>Skeletonemataceae</taxon>
        <taxon>Skeletonema</taxon>
        <taxon>Skeletonema marinoi-dohrnii complex</taxon>
    </lineage>
</organism>
<accession>A0AAD8YKL3</accession>
<comment type="caution">
    <text evidence="4">The sequence shown here is derived from an EMBL/GenBank/DDBJ whole genome shotgun (WGS) entry which is preliminary data.</text>
</comment>
<feature type="region of interest" description="Disordered" evidence="2">
    <location>
        <begin position="1"/>
        <end position="68"/>
    </location>
</feature>
<dbReference type="Proteomes" id="UP001224775">
    <property type="component" value="Unassembled WGS sequence"/>
</dbReference>
<evidence type="ECO:0000313" key="4">
    <source>
        <dbReference type="EMBL" id="KAK1746992.1"/>
    </source>
</evidence>
<dbReference type="InterPro" id="IPR012981">
    <property type="entry name" value="PIH1_N"/>
</dbReference>